<feature type="transmembrane region" description="Helical" evidence="1">
    <location>
        <begin position="68"/>
        <end position="88"/>
    </location>
</feature>
<keyword evidence="1" id="KW-0472">Membrane</keyword>
<dbReference type="PANTHER" id="PTHR10838">
    <property type="entry name" value="SYNAPTOGYRIN"/>
    <property type="match status" value="1"/>
</dbReference>
<keyword evidence="1" id="KW-1133">Transmembrane helix</keyword>
<dbReference type="STRING" id="6183.A0A5K4F1V9"/>
<organism evidence="2">
    <name type="scientific">Schistosoma mansoni</name>
    <name type="common">Blood fluke</name>
    <dbReference type="NCBI Taxonomy" id="6183"/>
    <lineage>
        <taxon>Eukaryota</taxon>
        <taxon>Metazoa</taxon>
        <taxon>Spiralia</taxon>
        <taxon>Lophotrochozoa</taxon>
        <taxon>Platyhelminthes</taxon>
        <taxon>Trematoda</taxon>
        <taxon>Digenea</taxon>
        <taxon>Strigeidida</taxon>
        <taxon>Schistosomatoidea</taxon>
        <taxon>Schistosomatidae</taxon>
        <taxon>Schistosoma</taxon>
    </lineage>
</organism>
<protein>
    <submittedName>
        <fullName evidence="2">MARVEL domain-containing protein</fullName>
    </submittedName>
</protein>
<dbReference type="ExpressionAtlas" id="A0A5K4F1V9">
    <property type="expression patterns" value="baseline"/>
</dbReference>
<dbReference type="PANTHER" id="PTHR10838:SF20">
    <property type="entry name" value="SYNAPTOGYRIN"/>
    <property type="match status" value="1"/>
</dbReference>
<evidence type="ECO:0000313" key="2">
    <source>
        <dbReference type="WBParaSite" id="Smp_244900.2"/>
    </source>
</evidence>
<dbReference type="InParanoid" id="A0A5K4F1V9"/>
<dbReference type="GO" id="GO:0031594">
    <property type="term" value="C:neuromuscular junction"/>
    <property type="evidence" value="ECO:0007669"/>
    <property type="project" value="TreeGrafter"/>
</dbReference>
<evidence type="ECO:0000256" key="1">
    <source>
        <dbReference type="SAM" id="Phobius"/>
    </source>
</evidence>
<keyword evidence="1" id="KW-0812">Transmembrane</keyword>
<accession>A0A5K4F1V9</accession>
<dbReference type="AlphaFoldDB" id="A0A5K4F1V9"/>
<sequence>DWLTLRVVMFPIDWVCTTARLEPINYVRKPQVILRLVVVILAVVNIAIVHNGCYIYGKCLFNDDQASCGYSSFLSSSTIILCLAYLWLDLIVDNITSIDIRLRIAKFDVVLSDYFGIFHVQIL</sequence>
<dbReference type="GO" id="GO:0030672">
    <property type="term" value="C:synaptic vesicle membrane"/>
    <property type="evidence" value="ECO:0007669"/>
    <property type="project" value="TreeGrafter"/>
</dbReference>
<name>A0A5K4F1V9_SCHMA</name>
<proteinExistence type="predicted"/>
<reference evidence="2" key="1">
    <citation type="submission" date="2019-11" db="UniProtKB">
        <authorList>
            <consortium name="WormBaseParasite"/>
        </authorList>
    </citation>
    <scope>IDENTIFICATION</scope>
    <source>
        <strain evidence="2">Puerto Rican</strain>
    </source>
</reference>
<dbReference type="InterPro" id="IPR016579">
    <property type="entry name" value="Synaptogyrin"/>
</dbReference>
<dbReference type="WBParaSite" id="Smp_244900.2">
    <property type="protein sequence ID" value="Smp_244900.2"/>
    <property type="gene ID" value="Smp_244900"/>
</dbReference>
<feature type="transmembrane region" description="Helical" evidence="1">
    <location>
        <begin position="32"/>
        <end position="56"/>
    </location>
</feature>